<dbReference type="AlphaFoldDB" id="A0A915IJR3"/>
<name>A0A915IJR3_ROMCU</name>
<feature type="region of interest" description="Disordered" evidence="1">
    <location>
        <begin position="32"/>
        <end position="53"/>
    </location>
</feature>
<reference evidence="3" key="1">
    <citation type="submission" date="2022-11" db="UniProtKB">
        <authorList>
            <consortium name="WormBaseParasite"/>
        </authorList>
    </citation>
    <scope>IDENTIFICATION</scope>
</reference>
<evidence type="ECO:0000256" key="1">
    <source>
        <dbReference type="SAM" id="MobiDB-lite"/>
    </source>
</evidence>
<keyword evidence="2" id="KW-1185">Reference proteome</keyword>
<dbReference type="Proteomes" id="UP000887565">
    <property type="component" value="Unplaced"/>
</dbReference>
<protein>
    <submittedName>
        <fullName evidence="3">Uncharacterized protein</fullName>
    </submittedName>
</protein>
<proteinExistence type="predicted"/>
<sequence>MFSMDDVTASGNKTAGMIIYDDNQDQRKTVPSIVFNDELHRPRGSASGDQEKMEQIQEINHHLDHPASSSRDVSGSTYAVDVGRELAEHQQSTPTAGLTPKGLKWIGQKLMFFKYSIIQLDQKYTNSSICK</sequence>
<dbReference type="WBParaSite" id="nRc.2.0.1.t14417-RA">
    <property type="protein sequence ID" value="nRc.2.0.1.t14417-RA"/>
    <property type="gene ID" value="nRc.2.0.1.g14417"/>
</dbReference>
<organism evidence="2 3">
    <name type="scientific">Romanomermis culicivorax</name>
    <name type="common">Nematode worm</name>
    <dbReference type="NCBI Taxonomy" id="13658"/>
    <lineage>
        <taxon>Eukaryota</taxon>
        <taxon>Metazoa</taxon>
        <taxon>Ecdysozoa</taxon>
        <taxon>Nematoda</taxon>
        <taxon>Enoplea</taxon>
        <taxon>Dorylaimia</taxon>
        <taxon>Mermithida</taxon>
        <taxon>Mermithoidea</taxon>
        <taxon>Mermithidae</taxon>
        <taxon>Romanomermis</taxon>
    </lineage>
</organism>
<accession>A0A915IJR3</accession>
<evidence type="ECO:0000313" key="3">
    <source>
        <dbReference type="WBParaSite" id="nRc.2.0.1.t14417-RA"/>
    </source>
</evidence>
<evidence type="ECO:0000313" key="2">
    <source>
        <dbReference type="Proteomes" id="UP000887565"/>
    </source>
</evidence>